<evidence type="ECO:0000313" key="2">
    <source>
        <dbReference type="EMBL" id="SNR96199.1"/>
    </source>
</evidence>
<dbReference type="AlphaFoldDB" id="A0A239AKX5"/>
<feature type="region of interest" description="Disordered" evidence="1">
    <location>
        <begin position="1"/>
        <end position="23"/>
    </location>
</feature>
<evidence type="ECO:0000256" key="1">
    <source>
        <dbReference type="SAM" id="MobiDB-lite"/>
    </source>
</evidence>
<evidence type="ECO:0000313" key="3">
    <source>
        <dbReference type="Proteomes" id="UP000198324"/>
    </source>
</evidence>
<reference evidence="2 3" key="1">
    <citation type="submission" date="2017-06" db="EMBL/GenBank/DDBJ databases">
        <authorList>
            <person name="Kim H.J."/>
            <person name="Triplett B.A."/>
        </authorList>
    </citation>
    <scope>NUCLEOTIDE SEQUENCE [LARGE SCALE GENOMIC DNA]</scope>
    <source>
        <strain evidence="2 3">DSM 13116</strain>
    </source>
</reference>
<dbReference type="RefSeq" id="WP_089274289.1">
    <property type="nucleotide sequence ID" value="NZ_FZOC01000004.1"/>
</dbReference>
<feature type="compositionally biased region" description="Basic and acidic residues" evidence="1">
    <location>
        <begin position="9"/>
        <end position="19"/>
    </location>
</feature>
<keyword evidence="3" id="KW-1185">Reference proteome</keyword>
<dbReference type="Gene3D" id="3.30.110.70">
    <property type="entry name" value="Hypothetical protein apc22750. Chain B"/>
    <property type="match status" value="1"/>
</dbReference>
<dbReference type="InterPro" id="IPR035439">
    <property type="entry name" value="UPF0145_dom_sf"/>
</dbReference>
<accession>A0A239AKX5</accession>
<name>A0A239AKX5_9BACT</name>
<organism evidence="2 3">
    <name type="scientific">Humidesulfovibrio mexicanus</name>
    <dbReference type="NCBI Taxonomy" id="147047"/>
    <lineage>
        <taxon>Bacteria</taxon>
        <taxon>Pseudomonadati</taxon>
        <taxon>Thermodesulfobacteriota</taxon>
        <taxon>Desulfovibrionia</taxon>
        <taxon>Desulfovibrionales</taxon>
        <taxon>Desulfovibrionaceae</taxon>
        <taxon>Humidesulfovibrio</taxon>
    </lineage>
</organism>
<protein>
    <submittedName>
        <fullName evidence="2">Uncharacterized protein</fullName>
    </submittedName>
</protein>
<proteinExistence type="predicted"/>
<sequence length="109" mass="12005">MAIFKGGKPRPEEEEKSDPRLGQAKDVYTGGRFKIVTLDAIPAREVLGTFGLIVSRSYNCDNAFYGLIAQALEVNADAILGYRESVAFHPEGARYYSCYGTAVRLKPVK</sequence>
<dbReference type="OrthoDB" id="5454808at2"/>
<dbReference type="SUPFAM" id="SSF117782">
    <property type="entry name" value="YbjQ-like"/>
    <property type="match status" value="1"/>
</dbReference>
<dbReference type="Proteomes" id="UP000198324">
    <property type="component" value="Unassembled WGS sequence"/>
</dbReference>
<gene>
    <name evidence="2" type="ORF">SAMN04488503_2058</name>
</gene>
<dbReference type="EMBL" id="FZOC01000004">
    <property type="protein sequence ID" value="SNR96199.1"/>
    <property type="molecule type" value="Genomic_DNA"/>
</dbReference>